<dbReference type="EMBL" id="VFML01000001">
    <property type="protein sequence ID" value="TQJ03038.1"/>
    <property type="molecule type" value="Genomic_DNA"/>
</dbReference>
<accession>A0A542DIW1</accession>
<reference evidence="2 3" key="1">
    <citation type="submission" date="2019-06" db="EMBL/GenBank/DDBJ databases">
        <title>Sequencing the genomes of 1000 actinobacteria strains.</title>
        <authorList>
            <person name="Klenk H.-P."/>
        </authorList>
    </citation>
    <scope>NUCLEOTIDE SEQUENCE [LARGE SCALE GENOMIC DNA]</scope>
    <source>
        <strain evidence="2 3">DSM 45679</strain>
    </source>
</reference>
<proteinExistence type="predicted"/>
<sequence>MVLLNLRPIRPSTSRIIAAQSTILLPRHAAKPSLPRKPGASDDIRELTTDDVSRTDPKPKLGDVVAIPAEAPSGTGFHLAVVLANDQLGVAVGLLQGVSPTPRVDDTTQYRTRHIPVYTGDESIREGTWQIVDHRDNLMHLFPNPPEMYLEASPVLGQGTETTERRTPLMERSASSARKKRTSWACWTVRTSKATRPSAFSTYSTRAGSTVAPTPESLRTLRDC</sequence>
<evidence type="ECO:0000313" key="3">
    <source>
        <dbReference type="Proteomes" id="UP000320876"/>
    </source>
</evidence>
<dbReference type="AlphaFoldDB" id="A0A542DIW1"/>
<gene>
    <name evidence="2" type="ORF">FB471_2788</name>
</gene>
<feature type="region of interest" description="Disordered" evidence="1">
    <location>
        <begin position="28"/>
        <end position="59"/>
    </location>
</feature>
<evidence type="ECO:0000313" key="2">
    <source>
        <dbReference type="EMBL" id="TQJ03038.1"/>
    </source>
</evidence>
<evidence type="ECO:0000256" key="1">
    <source>
        <dbReference type="SAM" id="MobiDB-lite"/>
    </source>
</evidence>
<comment type="caution">
    <text evidence="2">The sequence shown here is derived from an EMBL/GenBank/DDBJ whole genome shotgun (WGS) entry which is preliminary data.</text>
</comment>
<keyword evidence="3" id="KW-1185">Reference proteome</keyword>
<feature type="region of interest" description="Disordered" evidence="1">
    <location>
        <begin position="205"/>
        <end position="224"/>
    </location>
</feature>
<protein>
    <submittedName>
        <fullName evidence="2">Uncharacterized protein</fullName>
    </submittedName>
</protein>
<feature type="compositionally biased region" description="Basic and acidic residues" evidence="1">
    <location>
        <begin position="39"/>
        <end position="59"/>
    </location>
</feature>
<organism evidence="2 3">
    <name type="scientific">Amycolatopsis cihanbeyliensis</name>
    <dbReference type="NCBI Taxonomy" id="1128664"/>
    <lineage>
        <taxon>Bacteria</taxon>
        <taxon>Bacillati</taxon>
        <taxon>Actinomycetota</taxon>
        <taxon>Actinomycetes</taxon>
        <taxon>Pseudonocardiales</taxon>
        <taxon>Pseudonocardiaceae</taxon>
        <taxon>Amycolatopsis</taxon>
    </lineage>
</organism>
<dbReference type="Proteomes" id="UP000320876">
    <property type="component" value="Unassembled WGS sequence"/>
</dbReference>
<name>A0A542DIW1_AMYCI</name>